<keyword evidence="2" id="KW-0732">Signal</keyword>
<proteinExistence type="predicted"/>
<dbReference type="RefSeq" id="WP_083536225.1">
    <property type="nucleotide sequence ID" value="NZ_FQVE01000004.1"/>
</dbReference>
<gene>
    <name evidence="5" type="ORF">SAMN02787073_3672</name>
</gene>
<dbReference type="PANTHER" id="PTHR45982:SF1">
    <property type="entry name" value="REGULATOR OF CHROMOSOME CONDENSATION"/>
    <property type="match status" value="1"/>
</dbReference>
<sequence length="1069" mass="113707">MNKYIYSIIALFMATWCWAQMYVSQAEYFWDNDPGTGNGTPVLANDGSFNSAFEQLTKTGVTTPGNGLHKLSVRIKDNTGVWGPVFTNVIDVQQNPTSTLMTISQAEYFWDTDPGVGNGTPVLAADGNFNSAYEQLTKTGIALPAVGLHVFNVRVKDNTGVWGAVFKNVINVETPITPSGCWQSISSGGEYSLGIKADGTLWAWGSNSNGQLGDGTTVDRKVPIQIGTGNNWLKIDTKDYYTVAIKTDGTLWTWGKNHNGQLGDGTEVDKYIPTQIGTATNWQSMSAGSNHTLAIKTDGTLWGWGGNFYGQLGNGTTIDTTVPTQIGTATNWQSITSGIFHTVAIKTDGTLWAWGNNVYGQLGDGTTTNKKVPTQIGNAANWKSVDAGDHYSMGLRTDGTLWTWGINYNGQLGDGTTTQKDSPIQIGTATNWQSTAAGNRFAFATRTNGTLWSWGDNADGQLGNGTSGAVNTTSPTQVGSSSDNMLISAGGHHVLVKNIDGFLKVCGQNIFGQLGDGTNSQRNTFAYTGCPSNCTAPTQFSATNITSSTAVINWTASASAPNGGYLYLYSTSPITGGIDGTSLSTTANLTNLLPGTKYFWWVASHCVTSQGNWISGGSFTTLAATGTACWQSVSAGEKHSLGIKTDGTLWAWGYNSYGQLGDGTRSTKNSPIQIGKENNWLQISGGDFHSIALKTNGTLWAWGANYYGQLGNGTNTDKTIPTQIGTATDWVSITSGNNYVVALKADGTIWAWGNNNFGQLADGTNTDKNTPTQIGTANDWKMIASGAMSTLAIKTNGTLWAWGYNTYGQLGNGTANHSSTPIQVGTATNWKTVSVGHLHSLGIKTDGTLWAWGNGGSGRLGNGNIYNSFYTPLKIGTATDWQSVSAEQSNSSAGIKTDGTLWAWGENDNGQLGDGTTTNRIYPTQIGTATDTKIITANLYNRWTINTNGLLSGTGLNDKGQIGDGTNIQRKVFTPLACPTSAVLRVDDVSTKADQLIVYPNPVQDHLTVSFDQKILLVTVYNASGQLVLTKAINDTKGTVDVSALPSGVYLVKINAANDYVKTVKVIKR</sequence>
<evidence type="ECO:0000256" key="2">
    <source>
        <dbReference type="ARBA" id="ARBA00022729"/>
    </source>
</evidence>
<evidence type="ECO:0000256" key="1">
    <source>
        <dbReference type="ARBA" id="ARBA00022658"/>
    </source>
</evidence>
<protein>
    <submittedName>
        <fullName evidence="5">Por secretion system C-terminal sorting domain-containing protein</fullName>
    </submittedName>
</protein>
<dbReference type="SMART" id="SM00060">
    <property type="entry name" value="FN3"/>
    <property type="match status" value="1"/>
</dbReference>
<dbReference type="AlphaFoldDB" id="A0A1M5HE04"/>
<keyword evidence="1" id="KW-0344">Guanine-nucleotide releasing factor</keyword>
<dbReference type="PROSITE" id="PS00626">
    <property type="entry name" value="RCC1_2"/>
    <property type="match status" value="4"/>
</dbReference>
<dbReference type="InterPro" id="IPR009091">
    <property type="entry name" value="RCC1/BLIP-II"/>
</dbReference>
<dbReference type="Pfam" id="PF00415">
    <property type="entry name" value="RCC1"/>
    <property type="match status" value="7"/>
</dbReference>
<name>A0A1M5HE04_9FLAO</name>
<dbReference type="InterPro" id="IPR036116">
    <property type="entry name" value="FN3_sf"/>
</dbReference>
<evidence type="ECO:0000259" key="4">
    <source>
        <dbReference type="PROSITE" id="PS50853"/>
    </source>
</evidence>
<dbReference type="PANTHER" id="PTHR45982">
    <property type="entry name" value="REGULATOR OF CHROMOSOME CONDENSATION"/>
    <property type="match status" value="1"/>
</dbReference>
<dbReference type="Proteomes" id="UP000184108">
    <property type="component" value="Unassembled WGS sequence"/>
</dbReference>
<dbReference type="InterPro" id="IPR000408">
    <property type="entry name" value="Reg_chr_condens"/>
</dbReference>
<dbReference type="InterPro" id="IPR013783">
    <property type="entry name" value="Ig-like_fold"/>
</dbReference>
<dbReference type="Gene3D" id="2.60.40.10">
    <property type="entry name" value="Immunoglobulins"/>
    <property type="match status" value="1"/>
</dbReference>
<evidence type="ECO:0000313" key="6">
    <source>
        <dbReference type="Proteomes" id="UP000184108"/>
    </source>
</evidence>
<dbReference type="CDD" id="cd00063">
    <property type="entry name" value="FN3"/>
    <property type="match status" value="1"/>
</dbReference>
<dbReference type="Gene3D" id="2.130.10.30">
    <property type="entry name" value="Regulator of chromosome condensation 1/beta-lactamase-inhibitor protein II"/>
    <property type="match status" value="4"/>
</dbReference>
<accession>A0A1M5HE04</accession>
<dbReference type="EMBL" id="FQVE01000004">
    <property type="protein sequence ID" value="SHG14147.1"/>
    <property type="molecule type" value="Genomic_DNA"/>
</dbReference>
<keyword evidence="3" id="KW-0677">Repeat</keyword>
<evidence type="ECO:0000313" key="5">
    <source>
        <dbReference type="EMBL" id="SHG14147.1"/>
    </source>
</evidence>
<dbReference type="Pfam" id="PF00041">
    <property type="entry name" value="fn3"/>
    <property type="match status" value="1"/>
</dbReference>
<dbReference type="PROSITE" id="PS50853">
    <property type="entry name" value="FN3"/>
    <property type="match status" value="1"/>
</dbReference>
<dbReference type="InterPro" id="IPR051553">
    <property type="entry name" value="Ran_GTPase-activating"/>
</dbReference>
<dbReference type="SUPFAM" id="SSF50985">
    <property type="entry name" value="RCC1/BLIP-II"/>
    <property type="match status" value="3"/>
</dbReference>
<dbReference type="PROSITE" id="PS50012">
    <property type="entry name" value="RCC1_3"/>
    <property type="match status" value="11"/>
</dbReference>
<dbReference type="InterPro" id="IPR058923">
    <property type="entry name" value="RCC1-like_dom"/>
</dbReference>
<dbReference type="InterPro" id="IPR003961">
    <property type="entry name" value="FN3_dom"/>
</dbReference>
<dbReference type="GO" id="GO:0005737">
    <property type="term" value="C:cytoplasm"/>
    <property type="evidence" value="ECO:0007669"/>
    <property type="project" value="TreeGrafter"/>
</dbReference>
<dbReference type="GO" id="GO:0005085">
    <property type="term" value="F:guanyl-nucleotide exchange factor activity"/>
    <property type="evidence" value="ECO:0007669"/>
    <property type="project" value="TreeGrafter"/>
</dbReference>
<reference evidence="6" key="1">
    <citation type="submission" date="2016-11" db="EMBL/GenBank/DDBJ databases">
        <authorList>
            <person name="Varghese N."/>
            <person name="Submissions S."/>
        </authorList>
    </citation>
    <scope>NUCLEOTIDE SEQUENCE [LARGE SCALE GENOMIC DNA]</scope>
    <source>
        <strain evidence="6">YR203</strain>
    </source>
</reference>
<dbReference type="InterPro" id="IPR026444">
    <property type="entry name" value="Secre_tail"/>
</dbReference>
<dbReference type="PRINTS" id="PR00633">
    <property type="entry name" value="RCCNDNSATION"/>
</dbReference>
<dbReference type="Pfam" id="PF18962">
    <property type="entry name" value="Por_Secre_tail"/>
    <property type="match status" value="1"/>
</dbReference>
<dbReference type="Pfam" id="PF25390">
    <property type="entry name" value="WD40_RLD"/>
    <property type="match status" value="1"/>
</dbReference>
<dbReference type="SUPFAM" id="SSF49265">
    <property type="entry name" value="Fibronectin type III"/>
    <property type="match status" value="1"/>
</dbReference>
<organism evidence="5 6">
    <name type="scientific">Chryseobacterium vrystaatense</name>
    <dbReference type="NCBI Taxonomy" id="307480"/>
    <lineage>
        <taxon>Bacteria</taxon>
        <taxon>Pseudomonadati</taxon>
        <taxon>Bacteroidota</taxon>
        <taxon>Flavobacteriia</taxon>
        <taxon>Flavobacteriales</taxon>
        <taxon>Weeksellaceae</taxon>
        <taxon>Chryseobacterium group</taxon>
        <taxon>Chryseobacterium</taxon>
    </lineage>
</organism>
<dbReference type="NCBIfam" id="TIGR04183">
    <property type="entry name" value="Por_Secre_tail"/>
    <property type="match status" value="1"/>
</dbReference>
<feature type="domain" description="Fibronectin type-III" evidence="4">
    <location>
        <begin position="536"/>
        <end position="624"/>
    </location>
</feature>
<evidence type="ECO:0000256" key="3">
    <source>
        <dbReference type="ARBA" id="ARBA00022737"/>
    </source>
</evidence>